<feature type="transmembrane region" description="Helical" evidence="1">
    <location>
        <begin position="5"/>
        <end position="25"/>
    </location>
</feature>
<dbReference type="Proteomes" id="UP000542210">
    <property type="component" value="Unassembled WGS sequence"/>
</dbReference>
<sequence length="54" mass="5617">MGRILLIVIAVIVGFFLLGSVLGLIAGLVKWALIIGVVALAVLALTKIFRSRAG</sequence>
<keyword evidence="2" id="KW-0808">Transferase</keyword>
<dbReference type="RefSeq" id="WP_184883533.1">
    <property type="nucleotide sequence ID" value="NZ_BOOV01000032.1"/>
</dbReference>
<evidence type="ECO:0000256" key="1">
    <source>
        <dbReference type="SAM" id="Phobius"/>
    </source>
</evidence>
<keyword evidence="1" id="KW-0472">Membrane</keyword>
<protein>
    <submittedName>
        <fullName evidence="2">Phosphoglycerol transferase MdoB-like AlkP superfamily enzyme</fullName>
    </submittedName>
</protein>
<feature type="transmembrane region" description="Helical" evidence="1">
    <location>
        <begin position="31"/>
        <end position="49"/>
    </location>
</feature>
<comment type="caution">
    <text evidence="2">The sequence shown here is derived from an EMBL/GenBank/DDBJ whole genome shotgun (WGS) entry which is preliminary data.</text>
</comment>
<dbReference type="EMBL" id="JACHND010000001">
    <property type="protein sequence ID" value="MBB4703234.1"/>
    <property type="molecule type" value="Genomic_DNA"/>
</dbReference>
<accession>A0A7W7DAZ6</accession>
<proteinExistence type="predicted"/>
<keyword evidence="3" id="KW-1185">Reference proteome</keyword>
<evidence type="ECO:0000313" key="3">
    <source>
        <dbReference type="Proteomes" id="UP000542210"/>
    </source>
</evidence>
<keyword evidence="1" id="KW-1133">Transmembrane helix</keyword>
<dbReference type="GO" id="GO:0016740">
    <property type="term" value="F:transferase activity"/>
    <property type="evidence" value="ECO:0007669"/>
    <property type="project" value="UniProtKB-KW"/>
</dbReference>
<keyword evidence="1" id="KW-0812">Transmembrane</keyword>
<organism evidence="2 3">
    <name type="scientific">Sphaerisporangium siamense</name>
    <dbReference type="NCBI Taxonomy" id="795645"/>
    <lineage>
        <taxon>Bacteria</taxon>
        <taxon>Bacillati</taxon>
        <taxon>Actinomycetota</taxon>
        <taxon>Actinomycetes</taxon>
        <taxon>Streptosporangiales</taxon>
        <taxon>Streptosporangiaceae</taxon>
        <taxon>Sphaerisporangium</taxon>
    </lineage>
</organism>
<reference evidence="2 3" key="1">
    <citation type="submission" date="2020-08" db="EMBL/GenBank/DDBJ databases">
        <title>Sequencing the genomes of 1000 actinobacteria strains.</title>
        <authorList>
            <person name="Klenk H.-P."/>
        </authorList>
    </citation>
    <scope>NUCLEOTIDE SEQUENCE [LARGE SCALE GENOMIC DNA]</scope>
    <source>
        <strain evidence="2 3">DSM 45784</strain>
    </source>
</reference>
<gene>
    <name evidence="2" type="ORF">BJ982_004778</name>
</gene>
<evidence type="ECO:0000313" key="2">
    <source>
        <dbReference type="EMBL" id="MBB4703234.1"/>
    </source>
</evidence>
<dbReference type="AlphaFoldDB" id="A0A7W7DAZ6"/>
<name>A0A7W7DAZ6_9ACTN</name>